<dbReference type="AlphaFoldDB" id="A0A495K4B5"/>
<organism evidence="1 2">
    <name type="scientific">Williamsia marianensis</name>
    <dbReference type="NCBI Taxonomy" id="85044"/>
    <lineage>
        <taxon>Bacteria</taxon>
        <taxon>Bacillati</taxon>
        <taxon>Actinomycetota</taxon>
        <taxon>Actinomycetes</taxon>
        <taxon>Mycobacteriales</taxon>
        <taxon>Nocardiaceae</taxon>
        <taxon>Williamsia</taxon>
    </lineage>
</organism>
<evidence type="ECO:0000313" key="1">
    <source>
        <dbReference type="EMBL" id="RKR96116.1"/>
    </source>
</evidence>
<protein>
    <submittedName>
        <fullName evidence="1">Uncharacterized protein</fullName>
    </submittedName>
</protein>
<dbReference type="Proteomes" id="UP000274762">
    <property type="component" value="Unassembled WGS sequence"/>
</dbReference>
<accession>A0A495K4B5</accession>
<sequence length="98" mass="10550">MQSRFGIGQVVTNSESLASYRRGTAEYDWRPEFEAAGRVVGLFALAFDDSGACSTYVQSLAAGVVTNVVVFESGDGRTAQACKLVEDFTRAYIDKIPG</sequence>
<evidence type="ECO:0000313" key="2">
    <source>
        <dbReference type="Proteomes" id="UP000274762"/>
    </source>
</evidence>
<reference evidence="1 2" key="1">
    <citation type="submission" date="2018-10" db="EMBL/GenBank/DDBJ databases">
        <title>Sequencing the genomes of 1000 actinobacteria strains.</title>
        <authorList>
            <person name="Klenk H.-P."/>
        </authorList>
    </citation>
    <scope>NUCLEOTIDE SEQUENCE [LARGE SCALE GENOMIC DNA]</scope>
    <source>
        <strain evidence="1 2">DSM 44343</strain>
    </source>
</reference>
<dbReference type="EMBL" id="RBKV01000001">
    <property type="protein sequence ID" value="RKR96116.1"/>
    <property type="molecule type" value="Genomic_DNA"/>
</dbReference>
<proteinExistence type="predicted"/>
<comment type="caution">
    <text evidence="1">The sequence shown here is derived from an EMBL/GenBank/DDBJ whole genome shotgun (WGS) entry which is preliminary data.</text>
</comment>
<gene>
    <name evidence="1" type="ORF">DFJ75_2955</name>
</gene>
<name>A0A495K4B5_WILMA</name>